<dbReference type="EMBL" id="JBAHYK010002090">
    <property type="protein sequence ID" value="KAL0565874.1"/>
    <property type="molecule type" value="Genomic_DNA"/>
</dbReference>
<comment type="caution">
    <text evidence="2">The sequence shown here is derived from an EMBL/GenBank/DDBJ whole genome shotgun (WGS) entry which is preliminary data.</text>
</comment>
<proteinExistence type="predicted"/>
<sequence>MHMTDPSVMNNTSPITKAYQGREVGTGMAVGHPANTGQAENNSKAGPGLVDKTRGTTEITVGKVLRNHEMVERGQKRKATDTHTTSA</sequence>
<accession>A0ABR3ESL0</accession>
<reference evidence="2 3" key="1">
    <citation type="submission" date="2024-02" db="EMBL/GenBank/DDBJ databases">
        <title>A draft genome for the cacao thread blight pathogen Marasmius crinis-equi.</title>
        <authorList>
            <person name="Cohen S.P."/>
            <person name="Baruah I.K."/>
            <person name="Amoako-Attah I."/>
            <person name="Bukari Y."/>
            <person name="Meinhardt L.W."/>
            <person name="Bailey B.A."/>
        </authorList>
    </citation>
    <scope>NUCLEOTIDE SEQUENCE [LARGE SCALE GENOMIC DNA]</scope>
    <source>
        <strain evidence="2 3">GH-76</strain>
    </source>
</reference>
<feature type="region of interest" description="Disordered" evidence="1">
    <location>
        <begin position="1"/>
        <end position="87"/>
    </location>
</feature>
<keyword evidence="3" id="KW-1185">Reference proteome</keyword>
<evidence type="ECO:0000313" key="3">
    <source>
        <dbReference type="Proteomes" id="UP001465976"/>
    </source>
</evidence>
<feature type="compositionally biased region" description="Basic and acidic residues" evidence="1">
    <location>
        <begin position="66"/>
        <end position="81"/>
    </location>
</feature>
<evidence type="ECO:0000313" key="2">
    <source>
        <dbReference type="EMBL" id="KAL0565874.1"/>
    </source>
</evidence>
<dbReference type="Proteomes" id="UP001465976">
    <property type="component" value="Unassembled WGS sequence"/>
</dbReference>
<feature type="compositionally biased region" description="Polar residues" evidence="1">
    <location>
        <begin position="35"/>
        <end position="44"/>
    </location>
</feature>
<protein>
    <submittedName>
        <fullName evidence="2">Uncharacterized protein</fullName>
    </submittedName>
</protein>
<evidence type="ECO:0000256" key="1">
    <source>
        <dbReference type="SAM" id="MobiDB-lite"/>
    </source>
</evidence>
<organism evidence="2 3">
    <name type="scientific">Marasmius crinis-equi</name>
    <dbReference type="NCBI Taxonomy" id="585013"/>
    <lineage>
        <taxon>Eukaryota</taxon>
        <taxon>Fungi</taxon>
        <taxon>Dikarya</taxon>
        <taxon>Basidiomycota</taxon>
        <taxon>Agaricomycotina</taxon>
        <taxon>Agaricomycetes</taxon>
        <taxon>Agaricomycetidae</taxon>
        <taxon>Agaricales</taxon>
        <taxon>Marasmiineae</taxon>
        <taxon>Marasmiaceae</taxon>
        <taxon>Marasmius</taxon>
    </lineage>
</organism>
<name>A0ABR3ESL0_9AGAR</name>
<gene>
    <name evidence="2" type="ORF">V5O48_016141</name>
</gene>